<dbReference type="InterPro" id="IPR028950">
    <property type="entry name" value="Imm71"/>
</dbReference>
<dbReference type="Pfam" id="PF15584">
    <property type="entry name" value="Imm72"/>
    <property type="match status" value="1"/>
</dbReference>
<organism evidence="3">
    <name type="scientific">Burkholderia cenocepacia</name>
    <dbReference type="NCBI Taxonomy" id="95486"/>
    <lineage>
        <taxon>Bacteria</taxon>
        <taxon>Pseudomonadati</taxon>
        <taxon>Pseudomonadota</taxon>
        <taxon>Betaproteobacteria</taxon>
        <taxon>Burkholderiales</taxon>
        <taxon>Burkholderiaceae</taxon>
        <taxon>Burkholderia</taxon>
        <taxon>Burkholderia cepacia complex</taxon>
    </lineage>
</organism>
<proteinExistence type="predicted"/>
<evidence type="ECO:0000259" key="1">
    <source>
        <dbReference type="Pfam" id="PF15584"/>
    </source>
</evidence>
<feature type="domain" description="Immunity protein 71" evidence="2">
    <location>
        <begin position="12"/>
        <end position="88"/>
    </location>
</feature>
<dbReference type="InterPro" id="IPR028966">
    <property type="entry name" value="Imm72"/>
</dbReference>
<name>A0A071MRE3_9BURK</name>
<protein>
    <recommendedName>
        <fullName evidence="4">Immunity protein 72 domain-containing protein</fullName>
    </recommendedName>
</protein>
<feature type="domain" description="Immunity protein 72" evidence="1">
    <location>
        <begin position="194"/>
        <end position="287"/>
    </location>
</feature>
<dbReference type="Pfam" id="PF15602">
    <property type="entry name" value="Imm71"/>
    <property type="match status" value="1"/>
</dbReference>
<dbReference type="EMBL" id="JJOA01000012">
    <property type="protein sequence ID" value="KEA59081.1"/>
    <property type="molecule type" value="Genomic_DNA"/>
</dbReference>
<gene>
    <name evidence="3" type="ORF">DT99_14885</name>
</gene>
<evidence type="ECO:0000259" key="2">
    <source>
        <dbReference type="Pfam" id="PF15602"/>
    </source>
</evidence>
<comment type="caution">
    <text evidence="3">The sequence shown here is derived from an EMBL/GenBank/DDBJ whole genome shotgun (WGS) entry which is preliminary data.</text>
</comment>
<dbReference type="OrthoDB" id="6670599at2"/>
<evidence type="ECO:0008006" key="4">
    <source>
        <dbReference type="Google" id="ProtNLM"/>
    </source>
</evidence>
<sequence length="357" mass="41207">MTDTIKQYDMTDDATRRRIFWLLQRLTSYSLWKRKRDAFAIFANEYENAVKTWPEDDPERVPADHLPTIFEVLAAYDRGLPELARGYRFVWQRGEPLQYAVDRSNYLNAYFFPHYDYWERGAQFAPYPPKVDALAQLLHASEYQMESAPFEPSSLNNDLAQLRSVGLLLSPNAYKNTFYTLPYPVFPEVLPEVPEPVGTVIRSGEKVPCDGIWEPVAVEQSKLLGIVPVGDRSLHGNGCFNYLIRDIRAPNLRDDDARVPVKTHWRLLWEDKRYADGIIPDESQYFLEPPAPQPDQETVAEVRTGDRCPVSGEWQTDEYGGKKLHIEAGAAMPDMLVRDNLGELKVHWVTWRLVKRS</sequence>
<evidence type="ECO:0000313" key="3">
    <source>
        <dbReference type="EMBL" id="KEA59081.1"/>
    </source>
</evidence>
<dbReference type="AlphaFoldDB" id="A0A071MRE3"/>
<reference evidence="3" key="1">
    <citation type="submission" date="2014-04" db="EMBL/GenBank/DDBJ databases">
        <title>In planta biocontrol of soil-borne Fusarium wilt of banana through a plant endophytic bacterium, Burkholderia cenocepacia 869T2.</title>
        <authorList>
            <person name="Ho Y.-N."/>
            <person name="Chiang H.-M."/>
            <person name="Chao C.-P."/>
            <person name="Su C.-C."/>
            <person name="Hsu H.-F."/>
            <person name="Guo C.-T."/>
            <person name="Hsieh J.-L."/>
            <person name="Huang C.-C."/>
        </authorList>
    </citation>
    <scope>NUCLEOTIDE SEQUENCE [LARGE SCALE GENOMIC DNA]</scope>
    <source>
        <strain evidence="3">869T2</strain>
    </source>
</reference>
<accession>A0A071MRE3</accession>